<gene>
    <name evidence="2" type="ORF">BSF38_05097</name>
</gene>
<dbReference type="EMBL" id="CP019082">
    <property type="protein sequence ID" value="APW63525.1"/>
    <property type="molecule type" value="Genomic_DNA"/>
</dbReference>
<dbReference type="AlphaFoldDB" id="A0A1U7CX61"/>
<proteinExistence type="predicted"/>
<evidence type="ECO:0000313" key="2">
    <source>
        <dbReference type="EMBL" id="APW63525.1"/>
    </source>
</evidence>
<evidence type="ECO:0000256" key="1">
    <source>
        <dbReference type="SAM" id="MobiDB-lite"/>
    </source>
</evidence>
<evidence type="ECO:0000313" key="3">
    <source>
        <dbReference type="Proteomes" id="UP000186309"/>
    </source>
</evidence>
<dbReference type="KEGG" id="pbor:BSF38_05097"/>
<evidence type="ECO:0008006" key="4">
    <source>
        <dbReference type="Google" id="ProtNLM"/>
    </source>
</evidence>
<name>A0A1U7CX61_9BACT</name>
<organism evidence="2 3">
    <name type="scientific">Paludisphaera borealis</name>
    <dbReference type="NCBI Taxonomy" id="1387353"/>
    <lineage>
        <taxon>Bacteria</taxon>
        <taxon>Pseudomonadati</taxon>
        <taxon>Planctomycetota</taxon>
        <taxon>Planctomycetia</taxon>
        <taxon>Isosphaerales</taxon>
        <taxon>Isosphaeraceae</taxon>
        <taxon>Paludisphaera</taxon>
    </lineage>
</organism>
<accession>A0A1U7CX61</accession>
<dbReference type="Proteomes" id="UP000186309">
    <property type="component" value="Chromosome"/>
</dbReference>
<protein>
    <recommendedName>
        <fullName evidence="4">RiboL-PSP-HEPN domain-containing protein</fullName>
    </recommendedName>
</protein>
<dbReference type="RefSeq" id="WP_076349859.1">
    <property type="nucleotide sequence ID" value="NZ_CP019082.1"/>
</dbReference>
<reference evidence="3" key="1">
    <citation type="submission" date="2016-12" db="EMBL/GenBank/DDBJ databases">
        <title>Comparative genomics of four Isosphaeraceae planctomycetes: a common pool of plasmids and glycoside hydrolase genes.</title>
        <authorList>
            <person name="Ivanova A."/>
        </authorList>
    </citation>
    <scope>NUCLEOTIDE SEQUENCE [LARGE SCALE GENOMIC DNA]</scope>
    <source>
        <strain evidence="3">PX4</strain>
    </source>
</reference>
<dbReference type="STRING" id="1387353.BSF38_05097"/>
<sequence>MTSRQRYRARIDEDLASVYKNLSVAYIKALNYQVSLWEYAERERERPRTQEEIEFIEEKTNGEQPVYEHWSEQFGLDLMTPYVEQEVENKSYFMYNLLLVWIWSITEAKLNDVAENFVLADPSVLTGPKFKNIKLGVDHFVGGRRKSDAYRMIFAEYKREAAPESKVGIGRFESMFDALGLKGGVPKEVRALFLEMSEVRHNMVHRMGVIDQKMAERIPRLTTKIGGTIAVQREFILSSMHAVKFYILEIDIRIRNHFGEPIPESAAKLHGSYAPRPHIKHDETDKAGPLGPSQIRTN</sequence>
<keyword evidence="3" id="KW-1185">Reference proteome</keyword>
<feature type="region of interest" description="Disordered" evidence="1">
    <location>
        <begin position="272"/>
        <end position="298"/>
    </location>
</feature>
<dbReference type="OrthoDB" id="7064950at2"/>